<dbReference type="AlphaFoldDB" id="A0AAV2E145"/>
<dbReference type="EMBL" id="OZ034816">
    <property type="protein sequence ID" value="CAL1379542.1"/>
    <property type="molecule type" value="Genomic_DNA"/>
</dbReference>
<sequence>MEKAHTNPTTPSYLPKHCTVVDYLQACRRAAVSMPPPRPPLQSLLTSHRSDTATAQSLSLSSGTVTRLHIGIFVVPSPPLASAPLLPPPFTFVAGLGECGEGREGERSGKILSFSCPLLSKRDREEDLERVKER</sequence>
<evidence type="ECO:0000313" key="2">
    <source>
        <dbReference type="Proteomes" id="UP001497516"/>
    </source>
</evidence>
<name>A0AAV2E145_9ROSI</name>
<keyword evidence="2" id="KW-1185">Reference proteome</keyword>
<evidence type="ECO:0000313" key="1">
    <source>
        <dbReference type="EMBL" id="CAL1379542.1"/>
    </source>
</evidence>
<accession>A0AAV2E145</accession>
<gene>
    <name evidence="1" type="ORF">LTRI10_LOCUS21058</name>
</gene>
<dbReference type="Proteomes" id="UP001497516">
    <property type="component" value="Chromosome 3"/>
</dbReference>
<proteinExistence type="predicted"/>
<organism evidence="1 2">
    <name type="scientific">Linum trigynum</name>
    <dbReference type="NCBI Taxonomy" id="586398"/>
    <lineage>
        <taxon>Eukaryota</taxon>
        <taxon>Viridiplantae</taxon>
        <taxon>Streptophyta</taxon>
        <taxon>Embryophyta</taxon>
        <taxon>Tracheophyta</taxon>
        <taxon>Spermatophyta</taxon>
        <taxon>Magnoliopsida</taxon>
        <taxon>eudicotyledons</taxon>
        <taxon>Gunneridae</taxon>
        <taxon>Pentapetalae</taxon>
        <taxon>rosids</taxon>
        <taxon>fabids</taxon>
        <taxon>Malpighiales</taxon>
        <taxon>Linaceae</taxon>
        <taxon>Linum</taxon>
    </lineage>
</organism>
<reference evidence="1 2" key="1">
    <citation type="submission" date="2024-04" db="EMBL/GenBank/DDBJ databases">
        <authorList>
            <person name="Fracassetti M."/>
        </authorList>
    </citation>
    <scope>NUCLEOTIDE SEQUENCE [LARGE SCALE GENOMIC DNA]</scope>
</reference>
<protein>
    <submittedName>
        <fullName evidence="1">Uncharacterized protein</fullName>
    </submittedName>
</protein>